<gene>
    <name evidence="1" type="ORF">H2198_006999</name>
</gene>
<evidence type="ECO:0000313" key="1">
    <source>
        <dbReference type="EMBL" id="KAJ9653890.1"/>
    </source>
</evidence>
<dbReference type="EMBL" id="JAPDRQ010000138">
    <property type="protein sequence ID" value="KAJ9653890.1"/>
    <property type="molecule type" value="Genomic_DNA"/>
</dbReference>
<dbReference type="Proteomes" id="UP001172386">
    <property type="component" value="Unassembled WGS sequence"/>
</dbReference>
<sequence length="390" mass="46042">MSAIDAHPAKVPGVNTEVVGGGDILPSEKQRNHYFESDLVEQESTIKSRIAKVTSIYYNKATHMTKTYEEALMSHYKHDNHYGYKHFVQRRGELGPWSKHSYLLRILVTELAKPPSDRLDWLFWHDADIVLMNDLLPLETFLPPKTPDWDHINLLVNNDLGGLNDGAFFVRVCDWSVYLFAGVLSYPYYRPEKPIRHDEQGAFNNLIRETKWKDNIIHVPQRWFNTYQDFGTDDTIPAEWHFVHDYFEPGDLLVHLAGTTQDSRPFIMQEWFERLKTDYAKYNIPLAETKYVEKTKLFWETDALNEFQRQDDYWRYYWLVNNLIGPKEDFLTEQEELRIKEEMSGNYSQEAIEQAIKLMKDERKEAKQAALRVGYKDMVEGRVEDRIDAE</sequence>
<evidence type="ECO:0000313" key="2">
    <source>
        <dbReference type="Proteomes" id="UP001172386"/>
    </source>
</evidence>
<accession>A0ACC3A1R1</accession>
<organism evidence="1 2">
    <name type="scientific">Neophaeococcomyces mojaviensis</name>
    <dbReference type="NCBI Taxonomy" id="3383035"/>
    <lineage>
        <taxon>Eukaryota</taxon>
        <taxon>Fungi</taxon>
        <taxon>Dikarya</taxon>
        <taxon>Ascomycota</taxon>
        <taxon>Pezizomycotina</taxon>
        <taxon>Eurotiomycetes</taxon>
        <taxon>Chaetothyriomycetidae</taxon>
        <taxon>Chaetothyriales</taxon>
        <taxon>Chaetothyriales incertae sedis</taxon>
        <taxon>Neophaeococcomyces</taxon>
    </lineage>
</organism>
<comment type="caution">
    <text evidence="1">The sequence shown here is derived from an EMBL/GenBank/DDBJ whole genome shotgun (WGS) entry which is preliminary data.</text>
</comment>
<protein>
    <submittedName>
        <fullName evidence="1">Uncharacterized protein</fullName>
    </submittedName>
</protein>
<reference evidence="1" key="1">
    <citation type="submission" date="2022-10" db="EMBL/GenBank/DDBJ databases">
        <title>Culturing micro-colonial fungi from biological soil crusts in the Mojave desert and describing Neophaeococcomyces mojavensis, and introducing the new genera and species Taxawa tesnikishii.</title>
        <authorList>
            <person name="Kurbessoian T."/>
            <person name="Stajich J.E."/>
        </authorList>
    </citation>
    <scope>NUCLEOTIDE SEQUENCE</scope>
    <source>
        <strain evidence="1">JES_112</strain>
    </source>
</reference>
<proteinExistence type="predicted"/>
<name>A0ACC3A1R1_9EURO</name>
<keyword evidence="2" id="KW-1185">Reference proteome</keyword>